<proteinExistence type="inferred from homology"/>
<sequence>MNNILTLQIESLTHDGRGLARAHGQSTTSSTATAKQTAAGRTHNQGTVIFVTGGLPGQTVRARVTRRKSSFVEAEALEVVQPARHATPAICSHHGQCGGCPLQTMPYETQLHWKRRIALDAMIRIGGMEAEQVDSLFTKVLPSPAMRQYRNKVELAFGGGGDEPLTLGMRRRNGRGVIPVPHCSLMSPEARAISAMMVELAAESGLPAHKPQDEARYRLNSHNGEESGDHEHQAAHALSFERSEDSAAPARRTRHGLRSPAARRPGAAGQAQDSGFWRFLVLRRGLDADLRGPRWWALCITSPGRPEVQAKVQALGQKLLKAFPQLAGFVHEERASEDALAQGQKRVVALGRDGARDPSASRLWLPLGGEHFCLDVASFFQINTASAQLLADTALGMFERHVPQTSPALLDLYCGVGAPGLLLGRRCGRLLGLEQDARAVTLARANAARMGLAQCTYEAGDAALRLDKLAPTQENYWTQTEHWDAVLVDPPRAGLAPRALNALLRLNPHTIMYISCNPATLARDAARLRGAYRLVEMTAVDLFPHTPHVECLTLWQSL</sequence>
<gene>
    <name evidence="8" type="ORF">HNQ38_002280</name>
</gene>
<evidence type="ECO:0000256" key="4">
    <source>
        <dbReference type="PROSITE-ProRule" id="PRU01024"/>
    </source>
</evidence>
<dbReference type="Gene3D" id="2.40.50.140">
    <property type="entry name" value="Nucleic acid-binding proteins"/>
    <property type="match status" value="1"/>
</dbReference>
<dbReference type="PROSITE" id="PS01231">
    <property type="entry name" value="TRMA_2"/>
    <property type="match status" value="1"/>
</dbReference>
<comment type="similarity">
    <text evidence="4">Belongs to the class I-like SAM-binding methyltransferase superfamily. RNA M5U methyltransferase family.</text>
</comment>
<feature type="compositionally biased region" description="Low complexity" evidence="6">
    <location>
        <begin position="260"/>
        <end position="269"/>
    </location>
</feature>
<dbReference type="EC" id="2.1.1.190" evidence="8"/>
<dbReference type="SUPFAM" id="SSF50249">
    <property type="entry name" value="Nucleic acid-binding proteins"/>
    <property type="match status" value="1"/>
</dbReference>
<dbReference type="PROSITE" id="PS50926">
    <property type="entry name" value="TRAM"/>
    <property type="match status" value="1"/>
</dbReference>
<dbReference type="Pfam" id="PF05958">
    <property type="entry name" value="tRNA_U5-meth_tr"/>
    <property type="match status" value="1"/>
</dbReference>
<comment type="caution">
    <text evidence="8">The sequence shown here is derived from an EMBL/GenBank/DDBJ whole genome shotgun (WGS) entry which is preliminary data.</text>
</comment>
<dbReference type="PROSITE" id="PS51687">
    <property type="entry name" value="SAM_MT_RNA_M5U"/>
    <property type="match status" value="1"/>
</dbReference>
<dbReference type="GO" id="GO:0070041">
    <property type="term" value="F:rRNA (uridine-C5-)-methyltransferase activity"/>
    <property type="evidence" value="ECO:0007669"/>
    <property type="project" value="TreeGrafter"/>
</dbReference>
<evidence type="ECO:0000256" key="1">
    <source>
        <dbReference type="ARBA" id="ARBA00022603"/>
    </source>
</evidence>
<evidence type="ECO:0000259" key="7">
    <source>
        <dbReference type="PROSITE" id="PS50926"/>
    </source>
</evidence>
<feature type="region of interest" description="Disordered" evidence="6">
    <location>
        <begin position="220"/>
        <end position="269"/>
    </location>
</feature>
<evidence type="ECO:0000313" key="9">
    <source>
        <dbReference type="Proteomes" id="UP000539075"/>
    </source>
</evidence>
<evidence type="ECO:0000256" key="2">
    <source>
        <dbReference type="ARBA" id="ARBA00022679"/>
    </source>
</evidence>
<dbReference type="PANTHER" id="PTHR11061:SF30">
    <property type="entry name" value="TRNA (URACIL(54)-C(5))-METHYLTRANSFERASE"/>
    <property type="match status" value="1"/>
</dbReference>
<dbReference type="InterPro" id="IPR030390">
    <property type="entry name" value="MeTrfase_TrmA_AS"/>
</dbReference>
<accession>A0A7W8C206</accession>
<dbReference type="CDD" id="cd02440">
    <property type="entry name" value="AdoMet_MTases"/>
    <property type="match status" value="1"/>
</dbReference>
<keyword evidence="3 4" id="KW-0949">S-adenosyl-L-methionine</keyword>
<feature type="binding site" evidence="4">
    <location>
        <position position="381"/>
    </location>
    <ligand>
        <name>S-adenosyl-L-methionine</name>
        <dbReference type="ChEBI" id="CHEBI:59789"/>
    </ligand>
</feature>
<dbReference type="EMBL" id="JACHGO010000006">
    <property type="protein sequence ID" value="MBB5144172.1"/>
    <property type="molecule type" value="Genomic_DNA"/>
</dbReference>
<dbReference type="PROSITE" id="PS01230">
    <property type="entry name" value="TRMA_1"/>
    <property type="match status" value="1"/>
</dbReference>
<dbReference type="GO" id="GO:0070475">
    <property type="term" value="P:rRNA base methylation"/>
    <property type="evidence" value="ECO:0007669"/>
    <property type="project" value="TreeGrafter"/>
</dbReference>
<dbReference type="Gene3D" id="3.40.50.150">
    <property type="entry name" value="Vaccinia Virus protein VP39"/>
    <property type="match status" value="2"/>
</dbReference>
<feature type="domain" description="TRAM" evidence="7">
    <location>
        <begin position="1"/>
        <end position="78"/>
    </location>
</feature>
<feature type="compositionally biased region" description="Basic and acidic residues" evidence="6">
    <location>
        <begin position="220"/>
        <end position="245"/>
    </location>
</feature>
<dbReference type="RefSeq" id="WP_183720589.1">
    <property type="nucleotide sequence ID" value="NZ_JACHGO010000006.1"/>
</dbReference>
<feature type="binding site" evidence="4">
    <location>
        <position position="434"/>
    </location>
    <ligand>
        <name>S-adenosyl-L-methionine</name>
        <dbReference type="ChEBI" id="CHEBI:59789"/>
    </ligand>
</feature>
<dbReference type="Proteomes" id="UP000539075">
    <property type="component" value="Unassembled WGS sequence"/>
</dbReference>
<evidence type="ECO:0000256" key="6">
    <source>
        <dbReference type="SAM" id="MobiDB-lite"/>
    </source>
</evidence>
<feature type="active site" description="Nucleophile" evidence="4">
    <location>
        <position position="516"/>
    </location>
</feature>
<dbReference type="AlphaFoldDB" id="A0A7W8C206"/>
<keyword evidence="9" id="KW-1185">Reference proteome</keyword>
<evidence type="ECO:0000256" key="5">
    <source>
        <dbReference type="PROSITE-ProRule" id="PRU10015"/>
    </source>
</evidence>
<feature type="binding site" evidence="4">
    <location>
        <position position="413"/>
    </location>
    <ligand>
        <name>S-adenosyl-L-methionine</name>
        <dbReference type="ChEBI" id="CHEBI:59789"/>
    </ligand>
</feature>
<name>A0A7W8C206_9BACT</name>
<evidence type="ECO:0000256" key="3">
    <source>
        <dbReference type="ARBA" id="ARBA00022691"/>
    </source>
</evidence>
<feature type="compositionally biased region" description="Low complexity" evidence="6">
    <location>
        <begin position="25"/>
        <end position="39"/>
    </location>
</feature>
<dbReference type="InterPro" id="IPR012340">
    <property type="entry name" value="NA-bd_OB-fold"/>
</dbReference>
<dbReference type="InterPro" id="IPR002792">
    <property type="entry name" value="TRAM_dom"/>
</dbReference>
<keyword evidence="2 4" id="KW-0808">Transferase</keyword>
<dbReference type="PANTHER" id="PTHR11061">
    <property type="entry name" value="RNA M5U METHYLTRANSFERASE"/>
    <property type="match status" value="1"/>
</dbReference>
<dbReference type="SUPFAM" id="SSF53335">
    <property type="entry name" value="S-adenosyl-L-methionine-dependent methyltransferases"/>
    <property type="match status" value="1"/>
</dbReference>
<evidence type="ECO:0000313" key="8">
    <source>
        <dbReference type="EMBL" id="MBB5144172.1"/>
    </source>
</evidence>
<dbReference type="Pfam" id="PF01938">
    <property type="entry name" value="TRAM"/>
    <property type="match status" value="1"/>
</dbReference>
<organism evidence="8 9">
    <name type="scientific">Desulfovibrio intestinalis</name>
    <dbReference type="NCBI Taxonomy" id="58621"/>
    <lineage>
        <taxon>Bacteria</taxon>
        <taxon>Pseudomonadati</taxon>
        <taxon>Thermodesulfobacteriota</taxon>
        <taxon>Desulfovibrionia</taxon>
        <taxon>Desulfovibrionales</taxon>
        <taxon>Desulfovibrionaceae</taxon>
        <taxon>Desulfovibrio</taxon>
    </lineage>
</organism>
<feature type="region of interest" description="Disordered" evidence="6">
    <location>
        <begin position="17"/>
        <end position="41"/>
    </location>
</feature>
<dbReference type="InterPro" id="IPR030391">
    <property type="entry name" value="MeTrfase_TrmA_CS"/>
</dbReference>
<dbReference type="InterPro" id="IPR029063">
    <property type="entry name" value="SAM-dependent_MTases_sf"/>
</dbReference>
<reference evidence="8 9" key="1">
    <citation type="submission" date="2020-08" db="EMBL/GenBank/DDBJ databases">
        <title>Genomic Encyclopedia of Type Strains, Phase IV (KMG-IV): sequencing the most valuable type-strain genomes for metagenomic binning, comparative biology and taxonomic classification.</title>
        <authorList>
            <person name="Goeker M."/>
        </authorList>
    </citation>
    <scope>NUCLEOTIDE SEQUENCE [LARGE SCALE GENOMIC DNA]</scope>
    <source>
        <strain evidence="8 9">DSM 11275</strain>
    </source>
</reference>
<feature type="active site" evidence="5">
    <location>
        <position position="516"/>
    </location>
</feature>
<keyword evidence="1 4" id="KW-0489">Methyltransferase</keyword>
<dbReference type="InterPro" id="IPR010280">
    <property type="entry name" value="U5_MeTrfase_fam"/>
</dbReference>
<protein>
    <submittedName>
        <fullName evidence="8">23S rRNA (Uracil1939-C5)-methyltransferase</fullName>
        <ecNumber evidence="8">2.1.1.190</ecNumber>
    </submittedName>
</protein>
<feature type="binding site" evidence="4">
    <location>
        <position position="489"/>
    </location>
    <ligand>
        <name>S-adenosyl-L-methionine</name>
        <dbReference type="ChEBI" id="CHEBI:59789"/>
    </ligand>
</feature>